<dbReference type="InterPro" id="IPR000595">
    <property type="entry name" value="cNMP-bd_dom"/>
</dbReference>
<organism evidence="2 3">
    <name type="scientific">Ichthyophthirius multifiliis</name>
    <name type="common">White spot disease agent</name>
    <name type="synonym">Ich</name>
    <dbReference type="NCBI Taxonomy" id="5932"/>
    <lineage>
        <taxon>Eukaryota</taxon>
        <taxon>Sar</taxon>
        <taxon>Alveolata</taxon>
        <taxon>Ciliophora</taxon>
        <taxon>Intramacronucleata</taxon>
        <taxon>Oligohymenophorea</taxon>
        <taxon>Hymenostomatida</taxon>
        <taxon>Ophryoglenina</taxon>
        <taxon>Ichthyophthirius</taxon>
    </lineage>
</organism>
<dbReference type="Proteomes" id="UP000008983">
    <property type="component" value="Unassembled WGS sequence"/>
</dbReference>
<gene>
    <name evidence="2" type="ORF">IMG5_152240</name>
</gene>
<dbReference type="CDD" id="cd00038">
    <property type="entry name" value="CAP_ED"/>
    <property type="match status" value="1"/>
</dbReference>
<dbReference type="STRING" id="857967.G0QYU7"/>
<dbReference type="AlphaFoldDB" id="G0QYU7"/>
<evidence type="ECO:0000313" key="3">
    <source>
        <dbReference type="Proteomes" id="UP000008983"/>
    </source>
</evidence>
<dbReference type="EMBL" id="GL984126">
    <property type="protein sequence ID" value="EGR29622.1"/>
    <property type="molecule type" value="Genomic_DNA"/>
</dbReference>
<protein>
    <submittedName>
        <fullName evidence="2">Sodium hydrogen exchanger family protein, putative</fullName>
    </submittedName>
</protein>
<evidence type="ECO:0000313" key="2">
    <source>
        <dbReference type="EMBL" id="EGR29622.1"/>
    </source>
</evidence>
<dbReference type="InterPro" id="IPR018490">
    <property type="entry name" value="cNMP-bd_dom_sf"/>
</dbReference>
<keyword evidence="3" id="KW-1185">Reference proteome</keyword>
<dbReference type="GeneID" id="14905725"/>
<feature type="domain" description="Cyclic nucleotide-binding" evidence="1">
    <location>
        <begin position="308"/>
        <end position="354"/>
    </location>
</feature>
<sequence length="413" mass="48051">MAGSATLTLLINGTTCGAQLIIYSLFKQHLQNTCVDKEKELRTNNFFALTDWDKVYQISGMEDFRNKLFEGKPEVTLGRKSTYSSFNEPEILQELRFRYLRGLKSLCWEQYENRYIGSGAAKWLEEGLNMALDDLTVPLKTWDMTYMNFTGFKILKMMFYMRNTPVIGKIARNYITNHLSFVYEVTTSFIVISHEIQEHNHELPISKDYTHVMNQEMNQNIVQAEKYIAELAYNFPELIKTIHTKRASYNIIEAQKKFLLQYKDSGYIDNTDYNILRSEVDQRTLSLQNMAFDWTIPTLQNFLLEFPIFSTLTPEQISLIRASFTQKSLSAGTEIYQKGQPFQGIYFVTQGSVDDKVTGDISLNIGIGGFQVLQIAFVKMKNNLIQLQQLILTVFQIRFLLSYKKYNERKQKL</sequence>
<dbReference type="eggNOG" id="KOG1965">
    <property type="taxonomic scope" value="Eukaryota"/>
</dbReference>
<proteinExistence type="predicted"/>
<dbReference type="Gene3D" id="2.60.120.10">
    <property type="entry name" value="Jelly Rolls"/>
    <property type="match status" value="1"/>
</dbReference>
<evidence type="ECO:0000259" key="1">
    <source>
        <dbReference type="PROSITE" id="PS50042"/>
    </source>
</evidence>
<dbReference type="SUPFAM" id="SSF51206">
    <property type="entry name" value="cAMP-binding domain-like"/>
    <property type="match status" value="1"/>
</dbReference>
<dbReference type="RefSeq" id="XP_004030858.1">
    <property type="nucleotide sequence ID" value="XM_004030810.1"/>
</dbReference>
<name>G0QYU7_ICHMU</name>
<accession>G0QYU7</accession>
<dbReference type="InParanoid" id="G0QYU7"/>
<dbReference type="OrthoDB" id="441412at2759"/>
<dbReference type="OMA" id="HDISQHE"/>
<dbReference type="InterPro" id="IPR014710">
    <property type="entry name" value="RmlC-like_jellyroll"/>
</dbReference>
<reference evidence="2 3" key="1">
    <citation type="submission" date="2011-07" db="EMBL/GenBank/DDBJ databases">
        <authorList>
            <person name="Coyne R."/>
            <person name="Brami D."/>
            <person name="Johnson J."/>
            <person name="Hostetler J."/>
            <person name="Hannick L."/>
            <person name="Clark T."/>
            <person name="Cassidy-Hanley D."/>
            <person name="Inman J."/>
        </authorList>
    </citation>
    <scope>NUCLEOTIDE SEQUENCE [LARGE SCALE GENOMIC DNA]</scope>
    <source>
        <strain evidence="2 3">G5</strain>
    </source>
</reference>
<dbReference type="PROSITE" id="PS50042">
    <property type="entry name" value="CNMP_BINDING_3"/>
    <property type="match status" value="1"/>
</dbReference>